<evidence type="ECO:0000256" key="2">
    <source>
        <dbReference type="ARBA" id="ARBA00022505"/>
    </source>
</evidence>
<feature type="domain" description="Moybdenum cofactor oxidoreductase dimerisation" evidence="7">
    <location>
        <begin position="279"/>
        <end position="372"/>
    </location>
</feature>
<dbReference type="GO" id="GO:0030151">
    <property type="term" value="F:molybdenum ion binding"/>
    <property type="evidence" value="ECO:0007669"/>
    <property type="project" value="InterPro"/>
</dbReference>
<dbReference type="GO" id="GO:0008482">
    <property type="term" value="F:sulfite oxidase activity"/>
    <property type="evidence" value="ECO:0007669"/>
    <property type="project" value="TreeGrafter"/>
</dbReference>
<name>A0A4Q7YT38_9BACT</name>
<dbReference type="CDD" id="cd02110">
    <property type="entry name" value="SO_family_Moco_dimer"/>
    <property type="match status" value="1"/>
</dbReference>
<evidence type="ECO:0000259" key="7">
    <source>
        <dbReference type="Pfam" id="PF03404"/>
    </source>
</evidence>
<comment type="caution">
    <text evidence="8">The sequence shown here is derived from an EMBL/GenBank/DDBJ whole genome shotgun (WGS) entry which is preliminary data.</text>
</comment>
<reference evidence="8 9" key="1">
    <citation type="submission" date="2019-02" db="EMBL/GenBank/DDBJ databases">
        <title>Genomic Encyclopedia of Archaeal and Bacterial Type Strains, Phase II (KMG-II): from individual species to whole genera.</title>
        <authorList>
            <person name="Goeker M."/>
        </authorList>
    </citation>
    <scope>NUCLEOTIDE SEQUENCE [LARGE SCALE GENOMIC DNA]</scope>
    <source>
        <strain evidence="8 9">DSM 18101</strain>
    </source>
</reference>
<dbReference type="InterPro" id="IPR000572">
    <property type="entry name" value="OxRdtase_Mopterin-bd_dom"/>
</dbReference>
<comment type="cofactor">
    <cofactor evidence="1">
        <name>Mo-molybdopterin</name>
        <dbReference type="ChEBI" id="CHEBI:71302"/>
    </cofactor>
</comment>
<dbReference type="SUPFAM" id="SSF56524">
    <property type="entry name" value="Oxidoreductase molybdopterin-binding domain"/>
    <property type="match status" value="1"/>
</dbReference>
<keyword evidence="2" id="KW-0500">Molybdenum</keyword>
<feature type="domain" description="Oxidoreductase molybdopterin-binding" evidence="6">
    <location>
        <begin position="79"/>
        <end position="257"/>
    </location>
</feature>
<evidence type="ECO:0000313" key="8">
    <source>
        <dbReference type="EMBL" id="RZU40201.1"/>
    </source>
</evidence>
<keyword evidence="9" id="KW-1185">Reference proteome</keyword>
<dbReference type="AlphaFoldDB" id="A0A4Q7YT38"/>
<feature type="chain" id="PRO_5020397536" evidence="5">
    <location>
        <begin position="30"/>
        <end position="394"/>
    </location>
</feature>
<evidence type="ECO:0000256" key="3">
    <source>
        <dbReference type="ARBA" id="ARBA00022723"/>
    </source>
</evidence>
<accession>A0A4Q7YT38</accession>
<sequence length="394" mass="43059">MSTGLARRQFLRNIATTAAALAVATPAFAEQEHSAVLTSASSGNDGFIIREMEPENLESSVSAFSSFITSADQFYVRNHFKQPELSSANWTLAIDGAVSHPLQITYAELTVMRSRTMVSLLECAGNGRVFLVPREDGAQWANGGMGNAEWTGIPLADVLKLAGIKSTAVDVIFEGADSGELTTPNPKSPGVIPFARSLPISEANHGDVLLAYHMNGKQLPPTHGFPVRLIVPGWYGMASVKWLKRITLTEKPFDGYFQSLQYSYFERSNGIPTVLPVTTISVKSAIIAPGFAHKIARGHDFKVRGMAWAGVNDITSVEVSTDAGKTWNPAQLISPTIRYSWRMWEFTWPAPSAGKHTLMARATDSKGNTQAMERNKDYRSYEITHVIPVIVEVL</sequence>
<protein>
    <submittedName>
        <fullName evidence="8">DMSO/TMAO reductase YedYZ molybdopterin-dependent catalytic subunit</fullName>
    </submittedName>
</protein>
<keyword evidence="3" id="KW-0479">Metal-binding</keyword>
<dbReference type="PANTHER" id="PTHR19372">
    <property type="entry name" value="SULFITE REDUCTASE"/>
    <property type="match status" value="1"/>
</dbReference>
<dbReference type="GO" id="GO:0020037">
    <property type="term" value="F:heme binding"/>
    <property type="evidence" value="ECO:0007669"/>
    <property type="project" value="TreeGrafter"/>
</dbReference>
<dbReference type="InterPro" id="IPR005066">
    <property type="entry name" value="MoCF_OxRdtse_dimer"/>
</dbReference>
<organism evidence="8 9">
    <name type="scientific">Edaphobacter modestus</name>
    <dbReference type="NCBI Taxonomy" id="388466"/>
    <lineage>
        <taxon>Bacteria</taxon>
        <taxon>Pseudomonadati</taxon>
        <taxon>Acidobacteriota</taxon>
        <taxon>Terriglobia</taxon>
        <taxon>Terriglobales</taxon>
        <taxon>Acidobacteriaceae</taxon>
        <taxon>Edaphobacter</taxon>
    </lineage>
</organism>
<dbReference type="InterPro" id="IPR036374">
    <property type="entry name" value="OxRdtase_Mopterin-bd_sf"/>
</dbReference>
<dbReference type="PROSITE" id="PS51318">
    <property type="entry name" value="TAT"/>
    <property type="match status" value="1"/>
</dbReference>
<dbReference type="Gene3D" id="3.90.420.10">
    <property type="entry name" value="Oxidoreductase, molybdopterin-binding domain"/>
    <property type="match status" value="1"/>
</dbReference>
<dbReference type="PANTHER" id="PTHR19372:SF7">
    <property type="entry name" value="SULFITE OXIDASE, MITOCHONDRIAL"/>
    <property type="match status" value="1"/>
</dbReference>
<feature type="signal peptide" evidence="5">
    <location>
        <begin position="1"/>
        <end position="29"/>
    </location>
</feature>
<dbReference type="RefSeq" id="WP_130418301.1">
    <property type="nucleotide sequence ID" value="NZ_SHKW01000001.1"/>
</dbReference>
<evidence type="ECO:0000256" key="5">
    <source>
        <dbReference type="SAM" id="SignalP"/>
    </source>
</evidence>
<dbReference type="InterPro" id="IPR008335">
    <property type="entry name" value="Mopterin_OxRdtase_euk"/>
</dbReference>
<dbReference type="GO" id="GO:0043546">
    <property type="term" value="F:molybdopterin cofactor binding"/>
    <property type="evidence" value="ECO:0007669"/>
    <property type="project" value="TreeGrafter"/>
</dbReference>
<dbReference type="EMBL" id="SHKW01000001">
    <property type="protein sequence ID" value="RZU40201.1"/>
    <property type="molecule type" value="Genomic_DNA"/>
</dbReference>
<keyword evidence="4" id="KW-0560">Oxidoreductase</keyword>
<dbReference type="OrthoDB" id="9778777at2"/>
<dbReference type="InterPro" id="IPR014756">
    <property type="entry name" value="Ig_E-set"/>
</dbReference>
<proteinExistence type="predicted"/>
<dbReference type="Proteomes" id="UP000292958">
    <property type="component" value="Unassembled WGS sequence"/>
</dbReference>
<evidence type="ECO:0000259" key="6">
    <source>
        <dbReference type="Pfam" id="PF00174"/>
    </source>
</evidence>
<dbReference type="Pfam" id="PF03404">
    <property type="entry name" value="Mo-co_dimer"/>
    <property type="match status" value="1"/>
</dbReference>
<dbReference type="SUPFAM" id="SSF81296">
    <property type="entry name" value="E set domains"/>
    <property type="match status" value="1"/>
</dbReference>
<dbReference type="InterPro" id="IPR006311">
    <property type="entry name" value="TAT_signal"/>
</dbReference>
<evidence type="ECO:0000256" key="4">
    <source>
        <dbReference type="ARBA" id="ARBA00023002"/>
    </source>
</evidence>
<keyword evidence="5" id="KW-0732">Signal</keyword>
<evidence type="ECO:0000256" key="1">
    <source>
        <dbReference type="ARBA" id="ARBA00001924"/>
    </source>
</evidence>
<dbReference type="PRINTS" id="PR00407">
    <property type="entry name" value="EUMOPTERIN"/>
</dbReference>
<dbReference type="Gene3D" id="2.60.40.650">
    <property type="match status" value="1"/>
</dbReference>
<dbReference type="GO" id="GO:0006790">
    <property type="term" value="P:sulfur compound metabolic process"/>
    <property type="evidence" value="ECO:0007669"/>
    <property type="project" value="TreeGrafter"/>
</dbReference>
<gene>
    <name evidence="8" type="ORF">BDD14_1640</name>
</gene>
<evidence type="ECO:0000313" key="9">
    <source>
        <dbReference type="Proteomes" id="UP000292958"/>
    </source>
</evidence>
<dbReference type="Pfam" id="PF00174">
    <property type="entry name" value="Oxidored_molyb"/>
    <property type="match status" value="1"/>
</dbReference>